<feature type="domain" description="K+ potassium transporter integral membrane" evidence="14">
    <location>
        <begin position="20"/>
        <end position="472"/>
    </location>
</feature>
<dbReference type="Proteomes" id="UP000189796">
    <property type="component" value="Chromosome I"/>
</dbReference>
<feature type="transmembrane region" description="Helical" evidence="13">
    <location>
        <begin position="148"/>
        <end position="167"/>
    </location>
</feature>
<name>A0A1M5KG69_9BRAD</name>
<evidence type="ECO:0000256" key="1">
    <source>
        <dbReference type="ARBA" id="ARBA00004141"/>
    </source>
</evidence>
<keyword evidence="5" id="KW-0997">Cell inner membrane</keyword>
<dbReference type="InterPro" id="IPR053952">
    <property type="entry name" value="K_trans_C"/>
</dbReference>
<feature type="transmembrane region" description="Helical" evidence="13">
    <location>
        <begin position="112"/>
        <end position="136"/>
    </location>
</feature>
<comment type="catalytic activity">
    <reaction evidence="13">
        <text>K(+)(in) + H(+)(in) = K(+)(out) + H(+)(out)</text>
        <dbReference type="Rhea" id="RHEA:28490"/>
        <dbReference type="ChEBI" id="CHEBI:15378"/>
        <dbReference type="ChEBI" id="CHEBI:29103"/>
    </reaction>
</comment>
<dbReference type="EMBL" id="LT670817">
    <property type="protein sequence ID" value="SHG51727.1"/>
    <property type="molecule type" value="Genomic_DNA"/>
</dbReference>
<feature type="transmembrane region" description="Helical" evidence="13">
    <location>
        <begin position="298"/>
        <end position="327"/>
    </location>
</feature>
<dbReference type="GO" id="GO:0005886">
    <property type="term" value="C:plasma membrane"/>
    <property type="evidence" value="ECO:0007669"/>
    <property type="project" value="UniProtKB-SubCell"/>
</dbReference>
<evidence type="ECO:0000256" key="4">
    <source>
        <dbReference type="ARBA" id="ARBA00022475"/>
    </source>
</evidence>
<dbReference type="GO" id="GO:0015079">
    <property type="term" value="F:potassium ion transmembrane transporter activity"/>
    <property type="evidence" value="ECO:0007669"/>
    <property type="project" value="UniProtKB-UniRule"/>
</dbReference>
<keyword evidence="9 13" id="KW-0630">Potassium</keyword>
<feature type="transmembrane region" description="Helical" evidence="13">
    <location>
        <begin position="174"/>
        <end position="199"/>
    </location>
</feature>
<evidence type="ECO:0000256" key="10">
    <source>
        <dbReference type="ARBA" id="ARBA00022989"/>
    </source>
</evidence>
<sequence>MTVPHPGEVAHTKGLPIAATLGALGVVYGDIGTSPLYALKEAAKAATHGGPLTHEAILGVVSLILWALVLIISVKYALLILRADNRGEGGIVALLALLSARNARPGTWRAQLLIVGLVGAALLYGDGAITPAISVLSAVEGLKVDAPSLAPAVMPLTVIILIGLFVVQRKGTGFIGNIFGPVMLGWFFVIALLGIYGIVRAPDVLAAVSPLYAFNFLIHQDFHISFAILGAAFLAVTGGEAMYADMGHFGQVPIRLAWFAVALPALVLNYFGQAALLITDASTLESPFYQLAPDWAHYPLVAFATVATVIASQAIISGVFSLTQQAIQLGFLPRMQIWHTTSHTIGQIYVPVVNWLLAVATLGAVIGFGTSDALAGAYGIAVSLLMAITTLLAALVALQWGYHPIVVIPVNGFFFIIDLIFFAANSTKLFEGGWFPLALAGAVAFLMLTWRSGARLVERARSNLRQPEADLIETATSGCPARLPGTAVFLASAANGVPLALTQFIRHNHVMHERIILLTVLIEETPRIADENRVEVIEVIKGITRVILHFGFMESNITIAAGLQAACDQGKICGIDPANITYYVGRETIIPSDEVVGMAVWRETLFAFLQHNAKGSATFFGVPARQVVEFGTEIEI</sequence>
<feature type="transmembrane region" description="Helical" evidence="13">
    <location>
        <begin position="56"/>
        <end position="78"/>
    </location>
</feature>
<feature type="transmembrane region" description="Helical" evidence="13">
    <location>
        <begin position="348"/>
        <end position="369"/>
    </location>
</feature>
<dbReference type="InterPro" id="IPR003855">
    <property type="entry name" value="K+_transporter"/>
</dbReference>
<comment type="function">
    <text evidence="13">Transport of potassium into the cell. Likely operates as a K(+):H(+) symporter.</text>
</comment>
<evidence type="ECO:0000259" key="14">
    <source>
        <dbReference type="Pfam" id="PF02705"/>
    </source>
</evidence>
<gene>
    <name evidence="13" type="primary">kup</name>
    <name evidence="16" type="ORF">SAMN05443248_1816</name>
</gene>
<evidence type="ECO:0000256" key="7">
    <source>
        <dbReference type="ARBA" id="ARBA00022692"/>
    </source>
</evidence>
<keyword evidence="6 13" id="KW-0633">Potassium transport</keyword>
<evidence type="ECO:0000313" key="17">
    <source>
        <dbReference type="Proteomes" id="UP000189796"/>
    </source>
</evidence>
<keyword evidence="11 13" id="KW-0406">Ion transport</keyword>
<dbReference type="PANTHER" id="PTHR30540:SF79">
    <property type="entry name" value="LOW AFFINITY POTASSIUM TRANSPORT SYSTEM PROTEIN KUP"/>
    <property type="match status" value="1"/>
</dbReference>
<evidence type="ECO:0000256" key="9">
    <source>
        <dbReference type="ARBA" id="ARBA00022958"/>
    </source>
</evidence>
<evidence type="ECO:0000313" key="16">
    <source>
        <dbReference type="EMBL" id="SHG51727.1"/>
    </source>
</evidence>
<dbReference type="AlphaFoldDB" id="A0A1M5KG69"/>
<dbReference type="Pfam" id="PF02705">
    <property type="entry name" value="K_trans"/>
    <property type="match status" value="1"/>
</dbReference>
<protein>
    <recommendedName>
        <fullName evidence="13">Probable potassium transport system protein Kup</fullName>
    </recommendedName>
</protein>
<dbReference type="InterPro" id="IPR053951">
    <property type="entry name" value="K_trans_N"/>
</dbReference>
<evidence type="ECO:0000256" key="6">
    <source>
        <dbReference type="ARBA" id="ARBA00022538"/>
    </source>
</evidence>
<evidence type="ECO:0000256" key="2">
    <source>
        <dbReference type="ARBA" id="ARBA00007019"/>
    </source>
</evidence>
<dbReference type="InterPro" id="IPR023051">
    <property type="entry name" value="Kup"/>
</dbReference>
<keyword evidence="7 13" id="KW-0812">Transmembrane</keyword>
<evidence type="ECO:0000256" key="8">
    <source>
        <dbReference type="ARBA" id="ARBA00022847"/>
    </source>
</evidence>
<dbReference type="Pfam" id="PF22776">
    <property type="entry name" value="K_trans_C"/>
    <property type="match status" value="1"/>
</dbReference>
<keyword evidence="8 13" id="KW-0769">Symport</keyword>
<keyword evidence="10 13" id="KW-1133">Transmembrane helix</keyword>
<feature type="domain" description="K+ potassium transporter C-terminal" evidence="15">
    <location>
        <begin position="484"/>
        <end position="636"/>
    </location>
</feature>
<proteinExistence type="inferred from homology"/>
<feature type="transmembrane region" description="Helical" evidence="13">
    <location>
        <begin position="256"/>
        <end position="278"/>
    </location>
</feature>
<dbReference type="OrthoDB" id="9805577at2"/>
<feature type="transmembrane region" description="Helical" evidence="13">
    <location>
        <begin position="222"/>
        <end position="244"/>
    </location>
</feature>
<reference evidence="16 17" key="1">
    <citation type="submission" date="2016-11" db="EMBL/GenBank/DDBJ databases">
        <authorList>
            <person name="Jaros S."/>
            <person name="Januszkiewicz K."/>
            <person name="Wedrychowicz H."/>
        </authorList>
    </citation>
    <scope>NUCLEOTIDE SEQUENCE [LARGE SCALE GENOMIC DNA]</scope>
    <source>
        <strain evidence="16 17">GAS138</strain>
    </source>
</reference>
<organism evidence="16 17">
    <name type="scientific">Bradyrhizobium erythrophlei</name>
    <dbReference type="NCBI Taxonomy" id="1437360"/>
    <lineage>
        <taxon>Bacteria</taxon>
        <taxon>Pseudomonadati</taxon>
        <taxon>Pseudomonadota</taxon>
        <taxon>Alphaproteobacteria</taxon>
        <taxon>Hyphomicrobiales</taxon>
        <taxon>Nitrobacteraceae</taxon>
        <taxon>Bradyrhizobium</taxon>
    </lineage>
</organism>
<feature type="transmembrane region" description="Helical" evidence="13">
    <location>
        <begin position="405"/>
        <end position="426"/>
    </location>
</feature>
<evidence type="ECO:0000256" key="11">
    <source>
        <dbReference type="ARBA" id="ARBA00023065"/>
    </source>
</evidence>
<evidence type="ECO:0000256" key="13">
    <source>
        <dbReference type="HAMAP-Rule" id="MF_01522"/>
    </source>
</evidence>
<feature type="transmembrane region" description="Helical" evidence="13">
    <location>
        <begin position="375"/>
        <end position="398"/>
    </location>
</feature>
<keyword evidence="4 13" id="KW-1003">Cell membrane</keyword>
<dbReference type="HAMAP" id="MF_01522">
    <property type="entry name" value="Kup"/>
    <property type="match status" value="1"/>
</dbReference>
<feature type="transmembrane region" description="Helical" evidence="13">
    <location>
        <begin position="432"/>
        <end position="450"/>
    </location>
</feature>
<dbReference type="RefSeq" id="WP_079600927.1">
    <property type="nucleotide sequence ID" value="NZ_LT670817.1"/>
</dbReference>
<keyword evidence="3 13" id="KW-0813">Transport</keyword>
<comment type="similarity">
    <text evidence="2 13">Belongs to the HAK/KUP transporter (TC 2.A.72) family.</text>
</comment>
<accession>A0A1M5KG69</accession>
<evidence type="ECO:0000256" key="3">
    <source>
        <dbReference type="ARBA" id="ARBA00022448"/>
    </source>
</evidence>
<dbReference type="PANTHER" id="PTHR30540">
    <property type="entry name" value="OSMOTIC STRESS POTASSIUM TRANSPORTER"/>
    <property type="match status" value="1"/>
</dbReference>
<evidence type="ECO:0000256" key="5">
    <source>
        <dbReference type="ARBA" id="ARBA00022519"/>
    </source>
</evidence>
<evidence type="ECO:0000256" key="12">
    <source>
        <dbReference type="ARBA" id="ARBA00023136"/>
    </source>
</evidence>
<evidence type="ECO:0000259" key="15">
    <source>
        <dbReference type="Pfam" id="PF22776"/>
    </source>
</evidence>
<keyword evidence="12 13" id="KW-0472">Membrane</keyword>
<dbReference type="GO" id="GO:0015293">
    <property type="term" value="F:symporter activity"/>
    <property type="evidence" value="ECO:0007669"/>
    <property type="project" value="UniProtKB-UniRule"/>
</dbReference>
<comment type="subcellular location">
    <subcellularLocation>
        <location evidence="13">Cell membrane</location>
        <topology evidence="13">Multi-pass membrane protein</topology>
    </subcellularLocation>
    <subcellularLocation>
        <location evidence="1">Membrane</location>
        <topology evidence="1">Multi-pass membrane protein</topology>
    </subcellularLocation>
</comment>